<dbReference type="GO" id="GO:0008233">
    <property type="term" value="F:peptidase activity"/>
    <property type="evidence" value="ECO:0007669"/>
    <property type="project" value="UniProtKB-KW"/>
</dbReference>
<sequence length="305" mass="32343">MPLANPVLLFLSVLSLPLAAQSTPAPAPVEAPAAAITQAPKAAPKVMIPLYMSSKRALLMLRIGDHPPVPVVFDTGTNGNLIDLKLATSLQLPRTGPSPSIDGSTGKPVPGFDTFIKGASLGGVPIADARATALAYDITDEVGIFGPNSFPNHLVRMEGPRSRLVLQEKTPETIPSGKPFAYLGTHDDSLPSAVLDFGEIKVTAILDTGNDAPIILPMMYKDKLPLDGPPVQIGFAVSAAGKQPIYQARLKGSVRLGDVKLDQPEIRFMEGGRPNIGLPTLRMLTVVFDPTESRDWILPTEAPKP</sequence>
<evidence type="ECO:0000256" key="1">
    <source>
        <dbReference type="SAM" id="SignalP"/>
    </source>
</evidence>
<feature type="signal peptide" evidence="1">
    <location>
        <begin position="1"/>
        <end position="20"/>
    </location>
</feature>
<name>A0A7W7ZLJ1_9BACT</name>
<dbReference type="EMBL" id="JACHIO010000002">
    <property type="protein sequence ID" value="MBB5062145.1"/>
    <property type="molecule type" value="Genomic_DNA"/>
</dbReference>
<evidence type="ECO:0000313" key="2">
    <source>
        <dbReference type="EMBL" id="MBB5062145.1"/>
    </source>
</evidence>
<gene>
    <name evidence="2" type="ORF">HDF15_000472</name>
</gene>
<keyword evidence="2" id="KW-0645">Protease</keyword>
<comment type="caution">
    <text evidence="2">The sequence shown here is derived from an EMBL/GenBank/DDBJ whole genome shotgun (WGS) entry which is preliminary data.</text>
</comment>
<reference evidence="2 3" key="1">
    <citation type="submission" date="2020-08" db="EMBL/GenBank/DDBJ databases">
        <title>Genomic Encyclopedia of Type Strains, Phase IV (KMG-V): Genome sequencing to study the core and pangenomes of soil and plant-associated prokaryotes.</title>
        <authorList>
            <person name="Whitman W."/>
        </authorList>
    </citation>
    <scope>NUCLEOTIDE SEQUENCE [LARGE SCALE GENOMIC DNA]</scope>
    <source>
        <strain evidence="2 3">X5P3</strain>
    </source>
</reference>
<keyword evidence="1" id="KW-0732">Signal</keyword>
<organism evidence="2 3">
    <name type="scientific">Granulicella mallensis</name>
    <dbReference type="NCBI Taxonomy" id="940614"/>
    <lineage>
        <taxon>Bacteria</taxon>
        <taxon>Pseudomonadati</taxon>
        <taxon>Acidobacteriota</taxon>
        <taxon>Terriglobia</taxon>
        <taxon>Terriglobales</taxon>
        <taxon>Acidobacteriaceae</taxon>
        <taxon>Granulicella</taxon>
    </lineage>
</organism>
<accession>A0A7W7ZLJ1</accession>
<keyword evidence="2" id="KW-0378">Hydrolase</keyword>
<dbReference type="RefSeq" id="WP_184252647.1">
    <property type="nucleotide sequence ID" value="NZ_JACHIO010000002.1"/>
</dbReference>
<proteinExistence type="predicted"/>
<protein>
    <submittedName>
        <fullName evidence="2">Putative aspartyl protease</fullName>
    </submittedName>
</protein>
<dbReference type="Proteomes" id="UP000584867">
    <property type="component" value="Unassembled WGS sequence"/>
</dbReference>
<dbReference type="AlphaFoldDB" id="A0A7W7ZLJ1"/>
<feature type="chain" id="PRO_5031095986" evidence="1">
    <location>
        <begin position="21"/>
        <end position="305"/>
    </location>
</feature>
<dbReference type="Pfam" id="PF13650">
    <property type="entry name" value="Asp_protease_2"/>
    <property type="match status" value="1"/>
</dbReference>
<dbReference type="GO" id="GO:0006508">
    <property type="term" value="P:proteolysis"/>
    <property type="evidence" value="ECO:0007669"/>
    <property type="project" value="UniProtKB-KW"/>
</dbReference>
<evidence type="ECO:0000313" key="3">
    <source>
        <dbReference type="Proteomes" id="UP000584867"/>
    </source>
</evidence>